<dbReference type="Proteomes" id="UP001243212">
    <property type="component" value="Unassembled WGS sequence"/>
</dbReference>
<dbReference type="RefSeq" id="WP_307682723.1">
    <property type="nucleotide sequence ID" value="NZ_JAUSQX010000001.1"/>
</dbReference>
<protein>
    <submittedName>
        <fullName evidence="1">Uncharacterized protein</fullName>
    </submittedName>
</protein>
<accession>A0ABT9NH35</accession>
<gene>
    <name evidence="1" type="ORF">J2S70_001087</name>
</gene>
<dbReference type="EMBL" id="JAUSQX010000001">
    <property type="protein sequence ID" value="MDP9806505.1"/>
    <property type="molecule type" value="Genomic_DNA"/>
</dbReference>
<evidence type="ECO:0000313" key="1">
    <source>
        <dbReference type="EMBL" id="MDP9806505.1"/>
    </source>
</evidence>
<keyword evidence="2" id="KW-1185">Reference proteome</keyword>
<proteinExistence type="predicted"/>
<comment type="caution">
    <text evidence="1">The sequence shown here is derived from an EMBL/GenBank/DDBJ whole genome shotgun (WGS) entry which is preliminary data.</text>
</comment>
<evidence type="ECO:0000313" key="2">
    <source>
        <dbReference type="Proteomes" id="UP001243212"/>
    </source>
</evidence>
<reference evidence="1 2" key="1">
    <citation type="submission" date="2023-07" db="EMBL/GenBank/DDBJ databases">
        <title>Sequencing the genomes of 1000 actinobacteria strains.</title>
        <authorList>
            <person name="Klenk H.-P."/>
        </authorList>
    </citation>
    <scope>NUCLEOTIDE SEQUENCE [LARGE SCALE GENOMIC DNA]</scope>
    <source>
        <strain evidence="1 2">DSM 17163</strain>
    </source>
</reference>
<name>A0ABT9NH35_9ACTO</name>
<organism evidence="1 2">
    <name type="scientific">Trueperella bonasi</name>
    <dbReference type="NCBI Taxonomy" id="312286"/>
    <lineage>
        <taxon>Bacteria</taxon>
        <taxon>Bacillati</taxon>
        <taxon>Actinomycetota</taxon>
        <taxon>Actinomycetes</taxon>
        <taxon>Actinomycetales</taxon>
        <taxon>Actinomycetaceae</taxon>
        <taxon>Trueperella</taxon>
    </lineage>
</organism>
<sequence>MTLRAHLEFTDSKTADTAVTKFLDILIAENGFPGSGGWVARTLTPDPSATSRIIDFTAGGQDVADAISYAAEDAVAHFGTFEGTSVRWEQLPYADGSAGRR</sequence>